<reference evidence="1" key="1">
    <citation type="submission" date="2023-06" db="EMBL/GenBank/DDBJ databases">
        <authorList>
            <person name="Delattre M."/>
        </authorList>
    </citation>
    <scope>NUCLEOTIDE SEQUENCE</scope>
    <source>
        <strain evidence="1">AF72</strain>
    </source>
</reference>
<sequence length="259" mass="30007">MDYRQPLPRPRIEGIYTQGIIRSLIDGTSVRDMDAYDKIILTLQPNNSSMGRKLRIYAKHYPQAWDPSWRSVNKASDADYFECDTTSEERRVVEYYNQHLDEYEDIATLAAQRRLADATKSFGSSFLLHGDFKAHPRTIRILLSRAFLALARACNEGQLRCEHLIELSFSHYADNIKTARVKINTNRPATPEMLDEIVKVLKEHKLQLHVKVKTSVATYIAHSLRDRQLPHIRFESPAQGFTRNVEDLEGLLKRTSFFR</sequence>
<evidence type="ECO:0000313" key="1">
    <source>
        <dbReference type="EMBL" id="CAJ0574941.1"/>
    </source>
</evidence>
<proteinExistence type="predicted"/>
<feature type="non-terminal residue" evidence="1">
    <location>
        <position position="1"/>
    </location>
</feature>
<keyword evidence="2" id="KW-1185">Reference proteome</keyword>
<dbReference type="Proteomes" id="UP001177023">
    <property type="component" value="Unassembled WGS sequence"/>
</dbReference>
<accession>A0AA36CVH4</accession>
<organism evidence="1 2">
    <name type="scientific">Mesorhabditis spiculigera</name>
    <dbReference type="NCBI Taxonomy" id="96644"/>
    <lineage>
        <taxon>Eukaryota</taxon>
        <taxon>Metazoa</taxon>
        <taxon>Ecdysozoa</taxon>
        <taxon>Nematoda</taxon>
        <taxon>Chromadorea</taxon>
        <taxon>Rhabditida</taxon>
        <taxon>Rhabditina</taxon>
        <taxon>Rhabditomorpha</taxon>
        <taxon>Rhabditoidea</taxon>
        <taxon>Rhabditidae</taxon>
        <taxon>Mesorhabditinae</taxon>
        <taxon>Mesorhabditis</taxon>
    </lineage>
</organism>
<protein>
    <submittedName>
        <fullName evidence="1">Uncharacterized protein</fullName>
    </submittedName>
</protein>
<evidence type="ECO:0000313" key="2">
    <source>
        <dbReference type="Proteomes" id="UP001177023"/>
    </source>
</evidence>
<name>A0AA36CVH4_9BILA</name>
<comment type="caution">
    <text evidence="1">The sequence shown here is derived from an EMBL/GenBank/DDBJ whole genome shotgun (WGS) entry which is preliminary data.</text>
</comment>
<gene>
    <name evidence="1" type="ORF">MSPICULIGERA_LOCUS13261</name>
</gene>
<dbReference type="EMBL" id="CATQJA010002634">
    <property type="protein sequence ID" value="CAJ0574941.1"/>
    <property type="molecule type" value="Genomic_DNA"/>
</dbReference>
<dbReference type="AlphaFoldDB" id="A0AA36CVH4"/>